<evidence type="ECO:0000313" key="2">
    <source>
        <dbReference type="EMBL" id="SPQ23079.1"/>
    </source>
</evidence>
<dbReference type="AlphaFoldDB" id="A0A3S4F2Y8"/>
<name>A0A3S4F2Y8_9PEZI</name>
<feature type="domain" description="Enoyl reductase (ER)" evidence="1">
    <location>
        <begin position="12"/>
        <end position="272"/>
    </location>
</feature>
<dbReference type="InterPro" id="IPR050700">
    <property type="entry name" value="YIM1/Zinc_Alcohol_DH_Fams"/>
</dbReference>
<dbReference type="InterPro" id="IPR036291">
    <property type="entry name" value="NAD(P)-bd_dom_sf"/>
</dbReference>
<evidence type="ECO:0000259" key="1">
    <source>
        <dbReference type="SMART" id="SM00829"/>
    </source>
</evidence>
<dbReference type="GO" id="GO:0016491">
    <property type="term" value="F:oxidoreductase activity"/>
    <property type="evidence" value="ECO:0007669"/>
    <property type="project" value="InterPro"/>
</dbReference>
<dbReference type="SUPFAM" id="SSF51735">
    <property type="entry name" value="NAD(P)-binding Rossmann-fold domains"/>
    <property type="match status" value="1"/>
</dbReference>
<reference evidence="2 3" key="1">
    <citation type="submission" date="2018-04" db="EMBL/GenBank/DDBJ databases">
        <authorList>
            <person name="Huttner S."/>
            <person name="Dainat J."/>
        </authorList>
    </citation>
    <scope>NUCLEOTIDE SEQUENCE [LARGE SCALE GENOMIC DNA]</scope>
</reference>
<dbReference type="Pfam" id="PF08240">
    <property type="entry name" value="ADH_N"/>
    <property type="match status" value="1"/>
</dbReference>
<dbReference type="Gene3D" id="3.40.50.720">
    <property type="entry name" value="NAD(P)-binding Rossmann-like Domain"/>
    <property type="match status" value="1"/>
</dbReference>
<dbReference type="InterPro" id="IPR011032">
    <property type="entry name" value="GroES-like_sf"/>
</dbReference>
<accession>A0A3S4F2Y8</accession>
<gene>
    <name evidence="2" type="ORF">TT172_LOCUS5498</name>
</gene>
<dbReference type="EMBL" id="OUUZ01000009">
    <property type="protein sequence ID" value="SPQ23079.1"/>
    <property type="molecule type" value="Genomic_DNA"/>
</dbReference>
<dbReference type="PANTHER" id="PTHR11695:SF294">
    <property type="entry name" value="RETICULON-4-INTERACTING PROTEIN 1, MITOCHONDRIAL"/>
    <property type="match status" value="1"/>
</dbReference>
<dbReference type="SUPFAM" id="SSF50129">
    <property type="entry name" value="GroES-like"/>
    <property type="match status" value="1"/>
</dbReference>
<dbReference type="InterPro" id="IPR020843">
    <property type="entry name" value="ER"/>
</dbReference>
<dbReference type="Proteomes" id="UP000289323">
    <property type="component" value="Unassembled WGS sequence"/>
</dbReference>
<organism evidence="2 3">
    <name type="scientific">Thermothielavioides terrestris</name>
    <dbReference type="NCBI Taxonomy" id="2587410"/>
    <lineage>
        <taxon>Eukaryota</taxon>
        <taxon>Fungi</taxon>
        <taxon>Dikarya</taxon>
        <taxon>Ascomycota</taxon>
        <taxon>Pezizomycotina</taxon>
        <taxon>Sordariomycetes</taxon>
        <taxon>Sordariomycetidae</taxon>
        <taxon>Sordariales</taxon>
        <taxon>Chaetomiaceae</taxon>
        <taxon>Thermothielavioides</taxon>
    </lineage>
</organism>
<evidence type="ECO:0000313" key="3">
    <source>
        <dbReference type="Proteomes" id="UP000289323"/>
    </source>
</evidence>
<protein>
    <submittedName>
        <fullName evidence="2">29eadc97-5eac-4f09-9910-fe91f61479a3</fullName>
    </submittedName>
</protein>
<dbReference type="SMART" id="SM00829">
    <property type="entry name" value="PKS_ER"/>
    <property type="match status" value="1"/>
</dbReference>
<dbReference type="PANTHER" id="PTHR11695">
    <property type="entry name" value="ALCOHOL DEHYDROGENASE RELATED"/>
    <property type="match status" value="1"/>
</dbReference>
<dbReference type="GO" id="GO:0005739">
    <property type="term" value="C:mitochondrion"/>
    <property type="evidence" value="ECO:0007669"/>
    <property type="project" value="TreeGrafter"/>
</dbReference>
<dbReference type="CDD" id="cd08267">
    <property type="entry name" value="MDR1"/>
    <property type="match status" value="1"/>
</dbReference>
<proteinExistence type="predicted"/>
<sequence length="278" mass="29759">MKSWTATARGPPTPQSLTLAASLPLPTLPPNSTALLLKITHVALNPADLVLLRALPPWLPFRRAPPVPGMDFAGVVVAVGDGAGLSSSFAVGDRVCGALGLAAVLRGEGTLAEYVLVESASVAKMPLREGWGLREAVIDYRIHDPLEEHLAQKFGEQQFDAILDCAGSQALFSHSPRYLKPEGKFVSIVGGWSQGVVPFVRNKLRPRFLGGTPRRYDLFLLSSSGSIAKEVAGWVEQGVIKQAVIDSEYPMEQAVEAFQKLATGRARGKIVIKVASTE</sequence>
<dbReference type="Pfam" id="PF13602">
    <property type="entry name" value="ADH_zinc_N_2"/>
    <property type="match status" value="1"/>
</dbReference>
<dbReference type="Gene3D" id="3.90.180.10">
    <property type="entry name" value="Medium-chain alcohol dehydrogenases, catalytic domain"/>
    <property type="match status" value="2"/>
</dbReference>
<dbReference type="InterPro" id="IPR013154">
    <property type="entry name" value="ADH-like_N"/>
</dbReference>